<evidence type="ECO:0000256" key="1">
    <source>
        <dbReference type="ARBA" id="ARBA00005322"/>
    </source>
</evidence>
<protein>
    <recommendedName>
        <fullName evidence="2">Negative regulator of flagellin synthesis</fullName>
    </recommendedName>
</protein>
<evidence type="ECO:0000256" key="6">
    <source>
        <dbReference type="ARBA" id="ARBA00023163"/>
    </source>
</evidence>
<evidence type="ECO:0000256" key="5">
    <source>
        <dbReference type="ARBA" id="ARBA00023015"/>
    </source>
</evidence>
<keyword evidence="4" id="KW-1005">Bacterial flagellum biogenesis</keyword>
<dbReference type="NCBIfam" id="TIGR03824">
    <property type="entry name" value="FlgM_jcvi"/>
    <property type="match status" value="1"/>
</dbReference>
<name>A0A345BZD3_9BACI</name>
<comment type="similarity">
    <text evidence="1">Belongs to the FlgM family.</text>
</comment>
<dbReference type="InterPro" id="IPR007412">
    <property type="entry name" value="FlgM"/>
</dbReference>
<keyword evidence="9" id="KW-0969">Cilium</keyword>
<dbReference type="InterPro" id="IPR031316">
    <property type="entry name" value="FlgM_C"/>
</dbReference>
<keyword evidence="10" id="KW-1185">Reference proteome</keyword>
<feature type="compositionally biased region" description="Basic residues" evidence="7">
    <location>
        <begin position="10"/>
        <end position="20"/>
    </location>
</feature>
<reference evidence="9 10" key="1">
    <citation type="journal article" date="2018" name="J. Microbiol.">
        <title>Salicibibacter kimchii gen. nov., sp. nov., a moderately halophilic and alkalitolerant bacterium in the family Bacillaceae, isolated from kimchi.</title>
        <authorList>
            <person name="Jang J.Y."/>
            <person name="Oh Y.J."/>
            <person name="Lim S.K."/>
            <person name="Park H.K."/>
            <person name="Lee C."/>
            <person name="Kim J.Y."/>
            <person name="Lee M.A."/>
            <person name="Choi H.J."/>
        </authorList>
    </citation>
    <scope>NUCLEOTIDE SEQUENCE [LARGE SCALE GENOMIC DNA]</scope>
    <source>
        <strain evidence="9 10">NKC1-1</strain>
    </source>
</reference>
<organism evidence="9 10">
    <name type="scientific">Salicibibacter kimchii</name>
    <dbReference type="NCBI Taxonomy" id="2099786"/>
    <lineage>
        <taxon>Bacteria</taxon>
        <taxon>Bacillati</taxon>
        <taxon>Bacillota</taxon>
        <taxon>Bacilli</taxon>
        <taxon>Bacillales</taxon>
        <taxon>Bacillaceae</taxon>
        <taxon>Salicibibacter</taxon>
    </lineage>
</organism>
<keyword evidence="6" id="KW-0804">Transcription</keyword>
<keyword evidence="3" id="KW-0678">Repressor</keyword>
<sequence length="94" mass="11091">MNERVTMMKIHPHNQIHHSYKQATEQVQKQQKPKEAKQDQVEISQTAKEMQQSGIDATRKAKVDALQKQIDAGEYRVDERAVAHRFFEFWNERG</sequence>
<evidence type="ECO:0000256" key="7">
    <source>
        <dbReference type="SAM" id="MobiDB-lite"/>
    </source>
</evidence>
<keyword evidence="9" id="KW-0282">Flagellum</keyword>
<dbReference type="AlphaFoldDB" id="A0A345BZD3"/>
<accession>A0A345BZD3</accession>
<evidence type="ECO:0000259" key="8">
    <source>
        <dbReference type="Pfam" id="PF04316"/>
    </source>
</evidence>
<dbReference type="EMBL" id="CP031092">
    <property type="protein sequence ID" value="AXF56314.1"/>
    <property type="molecule type" value="Genomic_DNA"/>
</dbReference>
<dbReference type="GO" id="GO:0044781">
    <property type="term" value="P:bacterial-type flagellum organization"/>
    <property type="evidence" value="ECO:0007669"/>
    <property type="project" value="UniProtKB-KW"/>
</dbReference>
<dbReference type="Proteomes" id="UP000252100">
    <property type="component" value="Chromosome"/>
</dbReference>
<feature type="domain" description="Anti-sigma-28 factor FlgM C-terminal" evidence="8">
    <location>
        <begin position="39"/>
        <end position="85"/>
    </location>
</feature>
<evidence type="ECO:0000256" key="3">
    <source>
        <dbReference type="ARBA" id="ARBA00022491"/>
    </source>
</evidence>
<feature type="compositionally biased region" description="Polar residues" evidence="7">
    <location>
        <begin position="21"/>
        <end position="30"/>
    </location>
</feature>
<evidence type="ECO:0000313" key="10">
    <source>
        <dbReference type="Proteomes" id="UP000252100"/>
    </source>
</evidence>
<dbReference type="GO" id="GO:0045892">
    <property type="term" value="P:negative regulation of DNA-templated transcription"/>
    <property type="evidence" value="ECO:0007669"/>
    <property type="project" value="InterPro"/>
</dbReference>
<keyword evidence="5" id="KW-0805">Transcription regulation</keyword>
<feature type="region of interest" description="Disordered" evidence="7">
    <location>
        <begin position="1"/>
        <end position="39"/>
    </location>
</feature>
<evidence type="ECO:0000313" key="9">
    <source>
        <dbReference type="EMBL" id="AXF56314.1"/>
    </source>
</evidence>
<dbReference type="SUPFAM" id="SSF101498">
    <property type="entry name" value="Anti-sigma factor FlgM"/>
    <property type="match status" value="1"/>
</dbReference>
<evidence type="ECO:0000256" key="2">
    <source>
        <dbReference type="ARBA" id="ARBA00017823"/>
    </source>
</evidence>
<evidence type="ECO:0000256" key="4">
    <source>
        <dbReference type="ARBA" id="ARBA00022795"/>
    </source>
</evidence>
<gene>
    <name evidence="9" type="primary">flgM</name>
    <name evidence="9" type="ORF">DT065_09970</name>
</gene>
<dbReference type="KEGG" id="rue:DT065_09970"/>
<dbReference type="InterPro" id="IPR035890">
    <property type="entry name" value="Anti-sigma-28_factor_FlgM_sf"/>
</dbReference>
<dbReference type="Pfam" id="PF04316">
    <property type="entry name" value="FlgM"/>
    <property type="match status" value="1"/>
</dbReference>
<keyword evidence="9" id="KW-0966">Cell projection</keyword>
<proteinExistence type="inferred from homology"/>